<dbReference type="InterPro" id="IPR036322">
    <property type="entry name" value="WD40_repeat_dom_sf"/>
</dbReference>
<dbReference type="STRING" id="1314674.A0A0D7BGJ6"/>
<dbReference type="InterPro" id="IPR001680">
    <property type="entry name" value="WD40_rpt"/>
</dbReference>
<feature type="coiled-coil region" evidence="6">
    <location>
        <begin position="435"/>
        <end position="462"/>
    </location>
</feature>
<dbReference type="GO" id="GO:0006364">
    <property type="term" value="P:rRNA processing"/>
    <property type="evidence" value="ECO:0007669"/>
    <property type="project" value="UniProtKB-UniRule"/>
</dbReference>
<dbReference type="PROSITE" id="PS50294">
    <property type="entry name" value="WD_REPEATS_REGION"/>
    <property type="match status" value="1"/>
</dbReference>
<comment type="subcellular location">
    <subcellularLocation>
        <location evidence="5">Nucleus</location>
    </subcellularLocation>
</comment>
<dbReference type="PROSITE" id="PS50082">
    <property type="entry name" value="WD_REPEATS_2"/>
    <property type="match status" value="2"/>
</dbReference>
<dbReference type="SMART" id="SM00320">
    <property type="entry name" value="WD40"/>
    <property type="match status" value="5"/>
</dbReference>
<evidence type="ECO:0000256" key="5">
    <source>
        <dbReference type="RuleBase" id="RU369067"/>
    </source>
</evidence>
<feature type="repeat" description="WD" evidence="4">
    <location>
        <begin position="197"/>
        <end position="219"/>
    </location>
</feature>
<sequence length="491" mass="53494">MQHHETVFCSTASETAGPGAVYIHDIQSGNALASFKQTNAATHCTAFVDSVDSQGGFILAAQPTKSLLHVYNFQKDQISLKIVLPEKLSCVALDPKGEYAAGGTANGRLYLWEVSSGVLFHAWDAHYREVTVLRFTQDSAALISASKDSGVSVWSISRLLDDDQQNELVVPYCTFSDHTLPVTDLICGAGSFPSCRVLTSSLDHTVKLWDMSSKSLLTTFQLPKPITCLAWDPTERLFFAASACGSIHQMNLFRERQSKVAGHHFEAVGGAGATDNIQFDADGAAPTNKRLISVGQEVTCMAFSLTAALLLVGTAAGLINIYDVASHQLIRSITSHKGFAITHLATMLRPPDLVGHVTLTLSLGSTSEARDVIPVKPVQPFQRMRDPGTRERHEVSMLLPSRGSHFEHEEDFVDDLTFMRDHAHFVAPAEATNDSGALRIRVADLETEVQTLREQLGKAKGVNDVMWTNVVQKVIGGGKDERPRKRGRNDA</sequence>
<dbReference type="PROSITE" id="PS00678">
    <property type="entry name" value="WD_REPEATS_1"/>
    <property type="match status" value="1"/>
</dbReference>
<dbReference type="Proteomes" id="UP000054007">
    <property type="component" value="Unassembled WGS sequence"/>
</dbReference>
<dbReference type="InterPro" id="IPR045227">
    <property type="entry name" value="WDR18/Ipi3/RID3"/>
</dbReference>
<evidence type="ECO:0000256" key="1">
    <source>
        <dbReference type="ARBA" id="ARBA00010143"/>
    </source>
</evidence>
<proteinExistence type="inferred from homology"/>
<organism evidence="7 8">
    <name type="scientific">Cylindrobasidium torrendii FP15055 ss-10</name>
    <dbReference type="NCBI Taxonomy" id="1314674"/>
    <lineage>
        <taxon>Eukaryota</taxon>
        <taxon>Fungi</taxon>
        <taxon>Dikarya</taxon>
        <taxon>Basidiomycota</taxon>
        <taxon>Agaricomycotina</taxon>
        <taxon>Agaricomycetes</taxon>
        <taxon>Agaricomycetidae</taxon>
        <taxon>Agaricales</taxon>
        <taxon>Marasmiineae</taxon>
        <taxon>Physalacriaceae</taxon>
        <taxon>Cylindrobasidium</taxon>
    </lineage>
</organism>
<keyword evidence="2 4" id="KW-0853">WD repeat</keyword>
<dbReference type="PANTHER" id="PTHR18763">
    <property type="entry name" value="WD-REPEAT PROTEIN 18"/>
    <property type="match status" value="1"/>
</dbReference>
<dbReference type="InterPro" id="IPR015943">
    <property type="entry name" value="WD40/YVTN_repeat-like_dom_sf"/>
</dbReference>
<dbReference type="GO" id="GO:0006261">
    <property type="term" value="P:DNA-templated DNA replication"/>
    <property type="evidence" value="ECO:0007669"/>
    <property type="project" value="TreeGrafter"/>
</dbReference>
<dbReference type="InterPro" id="IPR019775">
    <property type="entry name" value="WD40_repeat_CS"/>
</dbReference>
<name>A0A0D7BGJ6_9AGAR</name>
<dbReference type="GO" id="GO:0005656">
    <property type="term" value="C:nuclear pre-replicative complex"/>
    <property type="evidence" value="ECO:0007669"/>
    <property type="project" value="TreeGrafter"/>
</dbReference>
<dbReference type="SUPFAM" id="SSF50978">
    <property type="entry name" value="WD40 repeat-like"/>
    <property type="match status" value="1"/>
</dbReference>
<comment type="similarity">
    <text evidence="1 5">Belongs to the WD repeat IPI3/WDR18 family.</text>
</comment>
<reference evidence="7 8" key="1">
    <citation type="journal article" date="2015" name="Fungal Genet. Biol.">
        <title>Evolution of novel wood decay mechanisms in Agaricales revealed by the genome sequences of Fistulina hepatica and Cylindrobasidium torrendii.</title>
        <authorList>
            <person name="Floudas D."/>
            <person name="Held B.W."/>
            <person name="Riley R."/>
            <person name="Nagy L.G."/>
            <person name="Koehler G."/>
            <person name="Ransdell A.S."/>
            <person name="Younus H."/>
            <person name="Chow J."/>
            <person name="Chiniquy J."/>
            <person name="Lipzen A."/>
            <person name="Tritt A."/>
            <person name="Sun H."/>
            <person name="Haridas S."/>
            <person name="LaButti K."/>
            <person name="Ohm R.A."/>
            <person name="Kues U."/>
            <person name="Blanchette R.A."/>
            <person name="Grigoriev I.V."/>
            <person name="Minto R.E."/>
            <person name="Hibbett D.S."/>
        </authorList>
    </citation>
    <scope>NUCLEOTIDE SEQUENCE [LARGE SCALE GENOMIC DNA]</scope>
    <source>
        <strain evidence="7 8">FP15055 ss-10</strain>
    </source>
</reference>
<keyword evidence="5" id="KW-0698">rRNA processing</keyword>
<protein>
    <recommendedName>
        <fullName evidence="5">Pre-rRNA-processing protein IPI3</fullName>
    </recommendedName>
</protein>
<keyword evidence="6" id="KW-0175">Coiled coil</keyword>
<evidence type="ECO:0000313" key="8">
    <source>
        <dbReference type="Proteomes" id="UP000054007"/>
    </source>
</evidence>
<dbReference type="AlphaFoldDB" id="A0A0D7BGJ6"/>
<gene>
    <name evidence="7" type="ORF">CYLTODRAFT_349996</name>
</gene>
<comment type="subunit">
    <text evidence="5">Component of the RIX1 complex, composed of IPI1, RIX1/IPI2 and IPI3 in a 1:2:2 stoichiometry. The complex interacts (via RIX1) with MDN1 (via its hexameric AAA ATPase ring) and the pre-60S ribosome particles.</text>
</comment>
<dbReference type="Gene3D" id="2.130.10.10">
    <property type="entry name" value="YVTN repeat-like/Quinoprotein amine dehydrogenase"/>
    <property type="match status" value="2"/>
</dbReference>
<keyword evidence="8" id="KW-1185">Reference proteome</keyword>
<dbReference type="GO" id="GO:0120330">
    <property type="term" value="C:rixosome complex"/>
    <property type="evidence" value="ECO:0007669"/>
    <property type="project" value="UniProtKB-UniRule"/>
</dbReference>
<keyword evidence="3" id="KW-0677">Repeat</keyword>
<evidence type="ECO:0000256" key="2">
    <source>
        <dbReference type="ARBA" id="ARBA00022574"/>
    </source>
</evidence>
<accession>A0A0D7BGJ6</accession>
<evidence type="ECO:0000256" key="3">
    <source>
        <dbReference type="ARBA" id="ARBA00022737"/>
    </source>
</evidence>
<keyword evidence="5" id="KW-0539">Nucleus</keyword>
<feature type="repeat" description="WD" evidence="4">
    <location>
        <begin position="123"/>
        <end position="157"/>
    </location>
</feature>
<dbReference type="PANTHER" id="PTHR18763:SF0">
    <property type="entry name" value="WD REPEAT-CONTAINING PROTEIN 18"/>
    <property type="match status" value="1"/>
</dbReference>
<dbReference type="EMBL" id="KN880488">
    <property type="protein sequence ID" value="KIY69224.1"/>
    <property type="molecule type" value="Genomic_DNA"/>
</dbReference>
<comment type="function">
    <text evidence="5">Component of the RIX1 complex required for processing of ITS2 sequences from 35S pre-rRNA.</text>
</comment>
<dbReference type="OrthoDB" id="756370at2759"/>
<evidence type="ECO:0000256" key="6">
    <source>
        <dbReference type="SAM" id="Coils"/>
    </source>
</evidence>
<dbReference type="Pfam" id="PF00400">
    <property type="entry name" value="WD40"/>
    <property type="match status" value="3"/>
</dbReference>
<evidence type="ECO:0000313" key="7">
    <source>
        <dbReference type="EMBL" id="KIY69224.1"/>
    </source>
</evidence>
<evidence type="ECO:0000256" key="4">
    <source>
        <dbReference type="PROSITE-ProRule" id="PRU00221"/>
    </source>
</evidence>